<feature type="region of interest" description="Disordered" evidence="3">
    <location>
        <begin position="714"/>
        <end position="733"/>
    </location>
</feature>
<feature type="region of interest" description="Disordered" evidence="3">
    <location>
        <begin position="188"/>
        <end position="248"/>
    </location>
</feature>
<keyword evidence="4" id="KW-0472">Membrane</keyword>
<comment type="similarity">
    <text evidence="1">Belongs to the short-chain dehydrogenases/reductases (SDR) family.</text>
</comment>
<keyword evidence="4" id="KW-0812">Transmembrane</keyword>
<evidence type="ECO:0000256" key="2">
    <source>
        <dbReference type="ARBA" id="ARBA00023002"/>
    </source>
</evidence>
<reference evidence="5" key="1">
    <citation type="submission" date="2022-11" db="EMBL/GenBank/DDBJ databases">
        <title>Genome Sequence of Cubamyces cubensis.</title>
        <authorList>
            <person name="Buettner E."/>
        </authorList>
    </citation>
    <scope>NUCLEOTIDE SEQUENCE</scope>
    <source>
        <strain evidence="5">MPL-01</strain>
    </source>
</reference>
<dbReference type="InterPro" id="IPR036291">
    <property type="entry name" value="NAD(P)-bd_dom_sf"/>
</dbReference>
<dbReference type="EMBL" id="JAPEVG010000039">
    <property type="protein sequence ID" value="KAJ8490113.1"/>
    <property type="molecule type" value="Genomic_DNA"/>
</dbReference>
<evidence type="ECO:0000256" key="4">
    <source>
        <dbReference type="SAM" id="Phobius"/>
    </source>
</evidence>
<dbReference type="Gene3D" id="3.40.50.720">
    <property type="entry name" value="NAD(P)-binding Rossmann-like Domain"/>
    <property type="match status" value="1"/>
</dbReference>
<evidence type="ECO:0000256" key="1">
    <source>
        <dbReference type="ARBA" id="ARBA00006484"/>
    </source>
</evidence>
<dbReference type="AlphaFoldDB" id="A0AAD7XDV7"/>
<evidence type="ECO:0008006" key="7">
    <source>
        <dbReference type="Google" id="ProtNLM"/>
    </source>
</evidence>
<evidence type="ECO:0000313" key="5">
    <source>
        <dbReference type="EMBL" id="KAJ8490113.1"/>
    </source>
</evidence>
<feature type="compositionally biased region" description="Polar residues" evidence="3">
    <location>
        <begin position="201"/>
        <end position="212"/>
    </location>
</feature>
<dbReference type="Proteomes" id="UP001215151">
    <property type="component" value="Unassembled WGS sequence"/>
</dbReference>
<keyword evidence="4" id="KW-1133">Transmembrane helix</keyword>
<organism evidence="5 6">
    <name type="scientific">Trametes cubensis</name>
    <dbReference type="NCBI Taxonomy" id="1111947"/>
    <lineage>
        <taxon>Eukaryota</taxon>
        <taxon>Fungi</taxon>
        <taxon>Dikarya</taxon>
        <taxon>Basidiomycota</taxon>
        <taxon>Agaricomycotina</taxon>
        <taxon>Agaricomycetes</taxon>
        <taxon>Polyporales</taxon>
        <taxon>Polyporaceae</taxon>
        <taxon>Trametes</taxon>
    </lineage>
</organism>
<accession>A0AAD7XDV7</accession>
<sequence>MVSTGWRTAATVIIIIIGAALLTFSVYIWRRQKMLRRGAQLPEMQQRFMSSYAGDPEAHMPLLFTANGTPPLPPKTQPTSHQRDRSGDVDEWGFRIRVPPARVPVPPMTMPEPSEAVDVGDKAAGHQRDPEAAIPMPEPSVIHKLFPTPSLLQFPRLQFTRQNTRLGRLPSLRIQFLRESNQVVSSPIYGFPEPDKRASLPASTSSGPSTLSRPFATMATSPLPPLEPVSPISISRSSPSTTGMQPERNDSIAIKTERSDSIASVGHNLFTRKTSTEDASYQAFSRDSSQKSRPSATTVARGERVRLFIVVRRSFRLRAAERHNVDPERPRELLALEGRCPGHLGGERAGAAGGDVHASRRVADGTDPGCGCVQAYADRIGGPRERCRGRAAAATAPAACCATDADGGYRRRGLVMDSHCVLGGRRGWTFGRSEKIGCIHRWAYGAPASCSTFSSTSMVLQVIYTAATTVLPLKYWPYALAVGTLLVVIYAYTQGRPTTRERDLHARIILLTGPFTPLGLVTLTALAKRGAHVIALSPYPLSHPVPSLILQLLRSTTKNENIYAEHCDLNSPTSIRKFCTSFLTGNDTRLDALVFAHEYPSIGRIWFFGGKARRDKEEREEKQREAASLASFLLTTLLLPALLVAPVERDIRIVHVVNPFYAAALPTFPTFLNSTPSTQPAAQPLIIAEGHRALRTVVLTRHLQRILDSLPNRAEDPKAKAKSKQAAEPTAPQPSNIISVAACPGISRRDTIAPFLGATERAWSLSYIVLFPFLVLLAKTSQSALQTLLHVLFLPTPLKRAQLKVDAAADEEKKAEAERAAASQEEQEEKPSYPRRTGNVEVLKPGALYRECAVVRIDVPRPPMPATEKDKGGKAKKQEGAVALEDDGEYGGEAVGRAVWEWYEARLKAWEAEDAERVKAEEAAAKAQEAEDAEAKQDETAAGEATADPA</sequence>
<feature type="region of interest" description="Disordered" evidence="3">
    <location>
        <begin position="812"/>
        <end position="837"/>
    </location>
</feature>
<evidence type="ECO:0000256" key="3">
    <source>
        <dbReference type="SAM" id="MobiDB-lite"/>
    </source>
</evidence>
<feature type="region of interest" description="Disordered" evidence="3">
    <location>
        <begin position="277"/>
        <end position="298"/>
    </location>
</feature>
<proteinExistence type="inferred from homology"/>
<name>A0AAD7XDV7_9APHY</name>
<feature type="region of interest" description="Disordered" evidence="3">
    <location>
        <begin position="65"/>
        <end position="88"/>
    </location>
</feature>
<dbReference type="GO" id="GO:0016491">
    <property type="term" value="F:oxidoreductase activity"/>
    <property type="evidence" value="ECO:0007669"/>
    <property type="project" value="UniProtKB-KW"/>
</dbReference>
<evidence type="ECO:0000313" key="6">
    <source>
        <dbReference type="Proteomes" id="UP001215151"/>
    </source>
</evidence>
<dbReference type="PANTHER" id="PTHR24320:SF152">
    <property type="entry name" value="SHORT-CHAIN DEHYDROGENASE_REDUCTASE FAMILY PROTEIN"/>
    <property type="match status" value="1"/>
</dbReference>
<dbReference type="PANTHER" id="PTHR24320">
    <property type="entry name" value="RETINOL DEHYDROGENASE"/>
    <property type="match status" value="1"/>
</dbReference>
<feature type="region of interest" description="Disordered" evidence="3">
    <location>
        <begin position="919"/>
        <end position="950"/>
    </location>
</feature>
<keyword evidence="2" id="KW-0560">Oxidoreductase</keyword>
<dbReference type="SUPFAM" id="SSF51735">
    <property type="entry name" value="NAD(P)-binding Rossmann-fold domains"/>
    <property type="match status" value="1"/>
</dbReference>
<feature type="compositionally biased region" description="Low complexity" evidence="3">
    <location>
        <begin position="230"/>
        <end position="240"/>
    </location>
</feature>
<protein>
    <recommendedName>
        <fullName evidence="7">Ketoreductase (KR) domain-containing protein</fullName>
    </recommendedName>
</protein>
<gene>
    <name evidence="5" type="ORF">ONZ51_g2508</name>
</gene>
<feature type="transmembrane region" description="Helical" evidence="4">
    <location>
        <begin position="475"/>
        <end position="493"/>
    </location>
</feature>
<feature type="transmembrane region" description="Helical" evidence="4">
    <location>
        <begin position="6"/>
        <end position="29"/>
    </location>
</feature>
<comment type="caution">
    <text evidence="5">The sequence shown here is derived from an EMBL/GenBank/DDBJ whole genome shotgun (WGS) entry which is preliminary data.</text>
</comment>
<keyword evidence="6" id="KW-1185">Reference proteome</keyword>
<feature type="transmembrane region" description="Helical" evidence="4">
    <location>
        <begin position="442"/>
        <end position="463"/>
    </location>
</feature>